<reference evidence="1" key="1">
    <citation type="submission" date="2021-06" db="EMBL/GenBank/DDBJ databases">
        <authorList>
            <person name="Kallberg Y."/>
            <person name="Tangrot J."/>
            <person name="Rosling A."/>
        </authorList>
    </citation>
    <scope>NUCLEOTIDE SEQUENCE</scope>
    <source>
        <strain evidence="1">CL356</strain>
    </source>
</reference>
<keyword evidence="2" id="KW-1185">Reference proteome</keyword>
<dbReference type="EMBL" id="CAJVPT010022574">
    <property type="protein sequence ID" value="CAG8660721.1"/>
    <property type="molecule type" value="Genomic_DNA"/>
</dbReference>
<evidence type="ECO:0000313" key="2">
    <source>
        <dbReference type="Proteomes" id="UP000789525"/>
    </source>
</evidence>
<name>A0ACA9NJ31_9GLOM</name>
<accession>A0ACA9NJ31</accession>
<comment type="caution">
    <text evidence="1">The sequence shown here is derived from an EMBL/GenBank/DDBJ whole genome shotgun (WGS) entry which is preliminary data.</text>
</comment>
<proteinExistence type="predicted"/>
<evidence type="ECO:0000313" key="1">
    <source>
        <dbReference type="EMBL" id="CAG8660721.1"/>
    </source>
</evidence>
<organism evidence="1 2">
    <name type="scientific">Acaulospora colombiana</name>
    <dbReference type="NCBI Taxonomy" id="27376"/>
    <lineage>
        <taxon>Eukaryota</taxon>
        <taxon>Fungi</taxon>
        <taxon>Fungi incertae sedis</taxon>
        <taxon>Mucoromycota</taxon>
        <taxon>Glomeromycotina</taxon>
        <taxon>Glomeromycetes</taxon>
        <taxon>Diversisporales</taxon>
        <taxon>Acaulosporaceae</taxon>
        <taxon>Acaulospora</taxon>
    </lineage>
</organism>
<protein>
    <submittedName>
        <fullName evidence="1">3724_t:CDS:1</fullName>
    </submittedName>
</protein>
<gene>
    <name evidence="1" type="ORF">ACOLOM_LOCUS8582</name>
</gene>
<sequence>MASDNIVSAEVVLADGRFLSPVNSTSHSDLFFALSGAGNAGYGIITSLNIKIYPIPEKVTYFQLSYDDSNIQNVFDAYGRIGTLLSEDFSLYLTLSPREIWGNNSCASADEINLFCMGTYLGSLEEAKAKLSDYLNHSSPISTVFTEATWYEEILSFVGGGNLENLINPGFDPEPSKVKSFFIDPPGLSEEAVTVLQTFINTVKCRTLAMFELFGGGVVNNFSPIETAFVHRNSLYLLQFEMKLRGVDEIVRQECLEEIKNFSLIFQEYYTSYYSYQNYIDSELTDWGHRYYGQHFERLVEIKAKYDPHNLFNWNQSIPNSVIS</sequence>
<dbReference type="Proteomes" id="UP000789525">
    <property type="component" value="Unassembled WGS sequence"/>
</dbReference>